<evidence type="ECO:0000313" key="3">
    <source>
        <dbReference type="Proteomes" id="UP000300381"/>
    </source>
</evidence>
<gene>
    <name evidence="2" type="ORF">PAGU1578_12810</name>
</gene>
<name>A0A480B371_9FIRM</name>
<organism evidence="2 3">
    <name type="scientific">Veillonella tobetsuensis</name>
    <dbReference type="NCBI Taxonomy" id="1110546"/>
    <lineage>
        <taxon>Bacteria</taxon>
        <taxon>Bacillati</taxon>
        <taxon>Bacillota</taxon>
        <taxon>Negativicutes</taxon>
        <taxon>Veillonellales</taxon>
        <taxon>Veillonellaceae</taxon>
        <taxon>Veillonella</taxon>
    </lineage>
</organism>
<evidence type="ECO:0000256" key="1">
    <source>
        <dbReference type="SAM" id="MobiDB-lite"/>
    </source>
</evidence>
<dbReference type="EMBL" id="BJCQ01000029">
    <property type="protein sequence ID" value="GCL67660.1"/>
    <property type="molecule type" value="Genomic_DNA"/>
</dbReference>
<accession>A0A480B371</accession>
<feature type="region of interest" description="Disordered" evidence="1">
    <location>
        <begin position="1"/>
        <end position="28"/>
    </location>
</feature>
<protein>
    <submittedName>
        <fullName evidence="2">Uncharacterized protein</fullName>
    </submittedName>
</protein>
<feature type="compositionally biased region" description="Basic residues" evidence="1">
    <location>
        <begin position="1"/>
        <end position="15"/>
    </location>
</feature>
<reference evidence="2 3" key="1">
    <citation type="submission" date="2019-03" db="EMBL/GenBank/DDBJ databases">
        <title>Draft genome sequences of two Veillonella tobetsuensis clinical isolates from intraoperative bronchial fluids of elderly patients with pulmonary carcinoma.</title>
        <authorList>
            <person name="Akiyama T."/>
        </authorList>
    </citation>
    <scope>NUCLEOTIDE SEQUENCE [LARGE SCALE GENOMIC DNA]</scope>
    <source>
        <strain evidence="2 3">PAGU 1578</strain>
    </source>
</reference>
<evidence type="ECO:0000313" key="2">
    <source>
        <dbReference type="EMBL" id="GCL67660.1"/>
    </source>
</evidence>
<sequence>MYQTKIKKPKGRPSMKPKELIPPTKDQTIKSDKERIKKLEAEIARLKYEMS</sequence>
<dbReference type="AlphaFoldDB" id="A0A480B371"/>
<comment type="caution">
    <text evidence="2">The sequence shown here is derived from an EMBL/GenBank/DDBJ whole genome shotgun (WGS) entry which is preliminary data.</text>
</comment>
<proteinExistence type="predicted"/>
<dbReference type="Proteomes" id="UP000300381">
    <property type="component" value="Unassembled WGS sequence"/>
</dbReference>